<dbReference type="Gene3D" id="3.40.630.30">
    <property type="match status" value="1"/>
</dbReference>
<accession>A0A4Z0R8V5</accession>
<name>A0A4Z0R8V5_9FIRM</name>
<dbReference type="PROSITE" id="PS51186">
    <property type="entry name" value="GNAT"/>
    <property type="match status" value="1"/>
</dbReference>
<dbReference type="SUPFAM" id="SSF55729">
    <property type="entry name" value="Acyl-CoA N-acyltransferases (Nat)"/>
    <property type="match status" value="1"/>
</dbReference>
<evidence type="ECO:0000313" key="2">
    <source>
        <dbReference type="EMBL" id="TGE38874.1"/>
    </source>
</evidence>
<organism evidence="2 3">
    <name type="scientific">Desulfosporosinus fructosivorans</name>
    <dbReference type="NCBI Taxonomy" id="2018669"/>
    <lineage>
        <taxon>Bacteria</taxon>
        <taxon>Bacillati</taxon>
        <taxon>Bacillota</taxon>
        <taxon>Clostridia</taxon>
        <taxon>Eubacteriales</taxon>
        <taxon>Desulfitobacteriaceae</taxon>
        <taxon>Desulfosporosinus</taxon>
    </lineage>
</organism>
<proteinExistence type="predicted"/>
<sequence length="164" mass="18975">MNIMIRRAVGVESDMLTSISFAAKRYWKYPKEYFDVWKDELTITVDYINQNEVYVAKVEGVVVGFISIVKVKDDFQVEEFLIRKGFWLDHIFVHPDFIGKRVGSELISFAKELCRKKNIACLHILSDPNAIGFYNRVGAQFIEEVPSNIKGRFVSLYKLPIIST</sequence>
<gene>
    <name evidence="2" type="ORF">E4K67_05200</name>
</gene>
<dbReference type="InterPro" id="IPR000182">
    <property type="entry name" value="GNAT_dom"/>
</dbReference>
<dbReference type="OrthoDB" id="164032at2"/>
<dbReference type="Proteomes" id="UP000298460">
    <property type="component" value="Unassembled WGS sequence"/>
</dbReference>
<keyword evidence="3" id="KW-1185">Reference proteome</keyword>
<dbReference type="CDD" id="cd04301">
    <property type="entry name" value="NAT_SF"/>
    <property type="match status" value="1"/>
</dbReference>
<protein>
    <submittedName>
        <fullName evidence="2">N-acetyltransferase</fullName>
    </submittedName>
</protein>
<dbReference type="InterPro" id="IPR016181">
    <property type="entry name" value="Acyl_CoA_acyltransferase"/>
</dbReference>
<dbReference type="EMBL" id="SPQQ01000002">
    <property type="protein sequence ID" value="TGE38874.1"/>
    <property type="molecule type" value="Genomic_DNA"/>
</dbReference>
<evidence type="ECO:0000259" key="1">
    <source>
        <dbReference type="PROSITE" id="PS51186"/>
    </source>
</evidence>
<dbReference type="Pfam" id="PF00583">
    <property type="entry name" value="Acetyltransf_1"/>
    <property type="match status" value="1"/>
</dbReference>
<evidence type="ECO:0000313" key="3">
    <source>
        <dbReference type="Proteomes" id="UP000298460"/>
    </source>
</evidence>
<comment type="caution">
    <text evidence="2">The sequence shown here is derived from an EMBL/GenBank/DDBJ whole genome shotgun (WGS) entry which is preliminary data.</text>
</comment>
<keyword evidence="2" id="KW-0808">Transferase</keyword>
<reference evidence="2 3" key="1">
    <citation type="submission" date="2019-03" db="EMBL/GenBank/DDBJ databases">
        <title>Draft Genome Sequence of Desulfosporosinus fructosivorans Strain 63.6F, Isolated from Marine Sediment in the Baltic Sea.</title>
        <authorList>
            <person name="Hausmann B."/>
            <person name="Vandieken V."/>
            <person name="Pjevac P."/>
            <person name="Schreck K."/>
            <person name="Herbold C.W."/>
            <person name="Loy A."/>
        </authorList>
    </citation>
    <scope>NUCLEOTIDE SEQUENCE [LARGE SCALE GENOMIC DNA]</scope>
    <source>
        <strain evidence="2 3">63.6F</strain>
    </source>
</reference>
<feature type="domain" description="N-acetyltransferase" evidence="1">
    <location>
        <begin position="3"/>
        <end position="160"/>
    </location>
</feature>
<dbReference type="AlphaFoldDB" id="A0A4Z0R8V5"/>
<dbReference type="GO" id="GO:0016747">
    <property type="term" value="F:acyltransferase activity, transferring groups other than amino-acyl groups"/>
    <property type="evidence" value="ECO:0007669"/>
    <property type="project" value="InterPro"/>
</dbReference>